<keyword evidence="2" id="KW-1185">Reference proteome</keyword>
<dbReference type="EMBL" id="BMAV01023465">
    <property type="protein sequence ID" value="GFY79242.1"/>
    <property type="molecule type" value="Genomic_DNA"/>
</dbReference>
<name>A0A8X6YWK2_9ARAC</name>
<proteinExistence type="predicted"/>
<accession>A0A8X6YWK2</accession>
<reference evidence="1" key="1">
    <citation type="submission" date="2020-08" db="EMBL/GenBank/DDBJ databases">
        <title>Multicomponent nature underlies the extraordinary mechanical properties of spider dragline silk.</title>
        <authorList>
            <person name="Kono N."/>
            <person name="Nakamura H."/>
            <person name="Mori M."/>
            <person name="Yoshida Y."/>
            <person name="Ohtoshi R."/>
            <person name="Malay A.D."/>
            <person name="Moran D.A.P."/>
            <person name="Tomita M."/>
            <person name="Numata K."/>
            <person name="Arakawa K."/>
        </authorList>
    </citation>
    <scope>NUCLEOTIDE SEQUENCE</scope>
</reference>
<organism evidence="1 2">
    <name type="scientific">Trichonephila inaurata madagascariensis</name>
    <dbReference type="NCBI Taxonomy" id="2747483"/>
    <lineage>
        <taxon>Eukaryota</taxon>
        <taxon>Metazoa</taxon>
        <taxon>Ecdysozoa</taxon>
        <taxon>Arthropoda</taxon>
        <taxon>Chelicerata</taxon>
        <taxon>Arachnida</taxon>
        <taxon>Araneae</taxon>
        <taxon>Araneomorphae</taxon>
        <taxon>Entelegynae</taxon>
        <taxon>Araneoidea</taxon>
        <taxon>Nephilidae</taxon>
        <taxon>Trichonephila</taxon>
        <taxon>Trichonephila inaurata</taxon>
    </lineage>
</organism>
<evidence type="ECO:0000313" key="2">
    <source>
        <dbReference type="Proteomes" id="UP000886998"/>
    </source>
</evidence>
<sequence length="103" mass="12351">MSEDGSRTFFIDWVIIVQRLGYAWDRDFMSHPPLLSSGNRGGRKDSSGTGNFMVRSWRRKFPFRQRWDSRGLIRWKIFFRFLHKILSSILRKGYIFDSLSRTN</sequence>
<dbReference type="AlphaFoldDB" id="A0A8X6YWK2"/>
<gene>
    <name evidence="1" type="ORF">TNIN_91091</name>
</gene>
<protein>
    <submittedName>
        <fullName evidence="1">Uncharacterized protein</fullName>
    </submittedName>
</protein>
<dbReference type="Proteomes" id="UP000886998">
    <property type="component" value="Unassembled WGS sequence"/>
</dbReference>
<comment type="caution">
    <text evidence="1">The sequence shown here is derived from an EMBL/GenBank/DDBJ whole genome shotgun (WGS) entry which is preliminary data.</text>
</comment>
<evidence type="ECO:0000313" key="1">
    <source>
        <dbReference type="EMBL" id="GFY79242.1"/>
    </source>
</evidence>